<keyword evidence="1" id="KW-0175">Coiled coil</keyword>
<feature type="non-terminal residue" evidence="2">
    <location>
        <position position="92"/>
    </location>
</feature>
<organism evidence="2 3">
    <name type="scientific">Aphanomyces astaci</name>
    <name type="common">Crayfish plague agent</name>
    <dbReference type="NCBI Taxonomy" id="112090"/>
    <lineage>
        <taxon>Eukaryota</taxon>
        <taxon>Sar</taxon>
        <taxon>Stramenopiles</taxon>
        <taxon>Oomycota</taxon>
        <taxon>Saprolegniomycetes</taxon>
        <taxon>Saprolegniales</taxon>
        <taxon>Verrucalvaceae</taxon>
        <taxon>Aphanomyces</taxon>
    </lineage>
</organism>
<name>A0A397F1G2_APHAT</name>
<protein>
    <submittedName>
        <fullName evidence="2">Uncharacterized protein</fullName>
    </submittedName>
</protein>
<reference evidence="2 3" key="1">
    <citation type="submission" date="2018-08" db="EMBL/GenBank/DDBJ databases">
        <title>Aphanomyces genome sequencing and annotation.</title>
        <authorList>
            <person name="Minardi D."/>
            <person name="Oidtmann B."/>
            <person name="Van Der Giezen M."/>
            <person name="Studholme D.J."/>
        </authorList>
    </citation>
    <scope>NUCLEOTIDE SEQUENCE [LARGE SCALE GENOMIC DNA]</scope>
    <source>
        <strain evidence="2 3">197901</strain>
    </source>
</reference>
<proteinExistence type="predicted"/>
<sequence length="92" mass="10117">MNKHTTAPSISSEDLLSKLEGVERRLHDVEANTEESRTREEMLTNKMGIVGELGDRVAQQDASIQDVKLSVGQMGIRLGDCVTTVAFELMKA</sequence>
<dbReference type="AlphaFoldDB" id="A0A397F1G2"/>
<gene>
    <name evidence="2" type="ORF">DYB31_002810</name>
</gene>
<feature type="coiled-coil region" evidence="1">
    <location>
        <begin position="12"/>
        <end position="39"/>
    </location>
</feature>
<comment type="caution">
    <text evidence="2">The sequence shown here is derived from an EMBL/GenBank/DDBJ whole genome shotgun (WGS) entry which is preliminary data.</text>
</comment>
<evidence type="ECO:0000256" key="1">
    <source>
        <dbReference type="SAM" id="Coils"/>
    </source>
</evidence>
<dbReference type="Proteomes" id="UP000266196">
    <property type="component" value="Unassembled WGS sequence"/>
</dbReference>
<evidence type="ECO:0000313" key="3">
    <source>
        <dbReference type="Proteomes" id="UP000266196"/>
    </source>
</evidence>
<dbReference type="EMBL" id="QUTE01012265">
    <property type="protein sequence ID" value="RHZ07652.1"/>
    <property type="molecule type" value="Genomic_DNA"/>
</dbReference>
<accession>A0A397F1G2</accession>
<evidence type="ECO:0000313" key="2">
    <source>
        <dbReference type="EMBL" id="RHZ07652.1"/>
    </source>
</evidence>